<dbReference type="EMBL" id="MVHF01000005">
    <property type="protein sequence ID" value="ORA37629.1"/>
    <property type="molecule type" value="Genomic_DNA"/>
</dbReference>
<keyword evidence="3" id="KW-1185">Reference proteome</keyword>
<keyword evidence="1" id="KW-1133">Transmembrane helix</keyword>
<organism evidence="2 3">
    <name type="scientific">Mycobacterium aquaticum</name>
    <dbReference type="NCBI Taxonomy" id="1927124"/>
    <lineage>
        <taxon>Bacteria</taxon>
        <taxon>Bacillati</taxon>
        <taxon>Actinomycetota</taxon>
        <taxon>Actinomycetes</taxon>
        <taxon>Mycobacteriales</taxon>
        <taxon>Mycobacteriaceae</taxon>
        <taxon>Mycobacterium</taxon>
    </lineage>
</organism>
<dbReference type="AlphaFoldDB" id="A0A1X0B5Z1"/>
<keyword evidence="1" id="KW-0472">Membrane</keyword>
<evidence type="ECO:0000313" key="2">
    <source>
        <dbReference type="EMBL" id="ORA37629.1"/>
    </source>
</evidence>
<protein>
    <recommendedName>
        <fullName evidence="4">DUF4381 domain-containing protein</fullName>
    </recommendedName>
</protein>
<name>A0A1X0B5Z1_9MYCO</name>
<dbReference type="STRING" id="1927124.BST13_07225"/>
<keyword evidence="1" id="KW-0812">Transmembrane</keyword>
<reference evidence="2 3" key="1">
    <citation type="submission" date="2017-02" db="EMBL/GenBank/DDBJ databases">
        <title>The new phylogeny of genus Mycobacterium.</title>
        <authorList>
            <person name="Tortoli E."/>
            <person name="Trovato A."/>
            <person name="Cirillo D.M."/>
        </authorList>
    </citation>
    <scope>NUCLEOTIDE SEQUENCE [LARGE SCALE GENOMIC DNA]</scope>
    <source>
        <strain evidence="2 3">RW6</strain>
    </source>
</reference>
<evidence type="ECO:0008006" key="4">
    <source>
        <dbReference type="Google" id="ProtNLM"/>
    </source>
</evidence>
<sequence>MPDDLLRFIGGPLPFSYWWAGIGIVLIVVVIIWCTGVFVWTMAPARLRTLPVIRYLHGWLVRRRFARSLQRTNEQYLAGGLTPAQAGAAVSRILRSFIYVTTGVRAQYLHVGDIADGDLVGVGPLFRALNDVQFSAAPQSDMVTLGRSAEEMVRAWR</sequence>
<gene>
    <name evidence="2" type="ORF">BST13_07225</name>
</gene>
<proteinExistence type="predicted"/>
<accession>A0A1X0B5Z1</accession>
<feature type="transmembrane region" description="Helical" evidence="1">
    <location>
        <begin position="16"/>
        <end position="40"/>
    </location>
</feature>
<comment type="caution">
    <text evidence="2">The sequence shown here is derived from an EMBL/GenBank/DDBJ whole genome shotgun (WGS) entry which is preliminary data.</text>
</comment>
<dbReference type="Proteomes" id="UP000192448">
    <property type="component" value="Unassembled WGS sequence"/>
</dbReference>
<evidence type="ECO:0000256" key="1">
    <source>
        <dbReference type="SAM" id="Phobius"/>
    </source>
</evidence>
<evidence type="ECO:0000313" key="3">
    <source>
        <dbReference type="Proteomes" id="UP000192448"/>
    </source>
</evidence>
<dbReference type="RefSeq" id="WP_083162116.1">
    <property type="nucleotide sequence ID" value="NZ_MVHF01000005.1"/>
</dbReference>
<dbReference type="OrthoDB" id="4639836at2"/>